<sequence>MIMAIFSIPMNKDECSVSHDYANPFANCIFSFFSVKMTSGQKVACYHLGQDFDWWRCNVEGWVGRPPSPFPASFEHAHLYRESSAEARACGPVTLCCQSACCGTECKCAASGQEMDEATRRLYWPLCQGPELTPMLDTTDLGDNNLNGLTNGGKKSPRRSHKRPPWCPAKMPNKWGVAGHPPPYTNYCKETLFNTRTADPQKVTIKTTF</sequence>
<evidence type="ECO:0000313" key="3">
    <source>
        <dbReference type="RefSeq" id="XP_055874284.1"/>
    </source>
</evidence>
<feature type="compositionally biased region" description="Basic residues" evidence="1">
    <location>
        <begin position="155"/>
        <end position="164"/>
    </location>
</feature>
<keyword evidence="2" id="KW-1185">Reference proteome</keyword>
<dbReference type="Proteomes" id="UP001165740">
    <property type="component" value="Chromosome 1"/>
</dbReference>
<evidence type="ECO:0000256" key="1">
    <source>
        <dbReference type="SAM" id="MobiDB-lite"/>
    </source>
</evidence>
<dbReference type="AlphaFoldDB" id="A0A9W2ZH59"/>
<name>A0A9W2ZH59_BIOGL</name>
<organism evidence="2 3">
    <name type="scientific">Biomphalaria glabrata</name>
    <name type="common">Bloodfluke planorb</name>
    <name type="synonym">Freshwater snail</name>
    <dbReference type="NCBI Taxonomy" id="6526"/>
    <lineage>
        <taxon>Eukaryota</taxon>
        <taxon>Metazoa</taxon>
        <taxon>Spiralia</taxon>
        <taxon>Lophotrochozoa</taxon>
        <taxon>Mollusca</taxon>
        <taxon>Gastropoda</taxon>
        <taxon>Heterobranchia</taxon>
        <taxon>Euthyneura</taxon>
        <taxon>Panpulmonata</taxon>
        <taxon>Hygrophila</taxon>
        <taxon>Lymnaeoidea</taxon>
        <taxon>Planorbidae</taxon>
        <taxon>Biomphalaria</taxon>
    </lineage>
</organism>
<feature type="region of interest" description="Disordered" evidence="1">
    <location>
        <begin position="145"/>
        <end position="167"/>
    </location>
</feature>
<protein>
    <submittedName>
        <fullName evidence="3">Uncharacterized protein LOC106054316</fullName>
    </submittedName>
</protein>
<dbReference type="GeneID" id="106054316"/>
<dbReference type="OrthoDB" id="6078889at2759"/>
<accession>A0A9W2ZH59</accession>
<reference evidence="3" key="1">
    <citation type="submission" date="2025-08" db="UniProtKB">
        <authorList>
            <consortium name="RefSeq"/>
        </authorList>
    </citation>
    <scope>IDENTIFICATION</scope>
</reference>
<gene>
    <name evidence="3" type="primary">LOC106054316</name>
</gene>
<proteinExistence type="predicted"/>
<dbReference type="RefSeq" id="XP_055874284.1">
    <property type="nucleotide sequence ID" value="XM_056018309.1"/>
</dbReference>
<evidence type="ECO:0000313" key="2">
    <source>
        <dbReference type="Proteomes" id="UP001165740"/>
    </source>
</evidence>
<dbReference type="OMA" id="PFANCIF"/>